<name>A0A4R5KE01_9BURK</name>
<feature type="non-terminal residue" evidence="1">
    <location>
        <position position="27"/>
    </location>
</feature>
<evidence type="ECO:0000313" key="2">
    <source>
        <dbReference type="Proteomes" id="UP000295606"/>
    </source>
</evidence>
<dbReference type="AlphaFoldDB" id="A0A4R5KE01"/>
<dbReference type="EMBL" id="SMOD01000150">
    <property type="protein sequence ID" value="TDF93162.1"/>
    <property type="molecule type" value="Genomic_DNA"/>
</dbReference>
<dbReference type="Proteomes" id="UP000295606">
    <property type="component" value="Unassembled WGS sequence"/>
</dbReference>
<organism evidence="1 2">
    <name type="scientific">Paraburkholderia guartelaensis</name>
    <dbReference type="NCBI Taxonomy" id="2546446"/>
    <lineage>
        <taxon>Bacteria</taxon>
        <taxon>Pseudomonadati</taxon>
        <taxon>Pseudomonadota</taxon>
        <taxon>Betaproteobacteria</taxon>
        <taxon>Burkholderiales</taxon>
        <taxon>Burkholderiaceae</taxon>
        <taxon>Paraburkholderia</taxon>
    </lineage>
</organism>
<reference evidence="1 2" key="1">
    <citation type="submission" date="2019-03" db="EMBL/GenBank/DDBJ databases">
        <title>Paraburkholderia sp. isolated from native Mimosa gymnas in Guartela State Park, Brazil.</title>
        <authorList>
            <person name="Paulitsch F."/>
            <person name="Hungria M."/>
            <person name="Delamuta J.R.M."/>
            <person name="Ribeiro R.A."/>
            <person name="Dall'Agnol R."/>
            <person name="Silva J.S.B."/>
        </authorList>
    </citation>
    <scope>NUCLEOTIDE SEQUENCE [LARGE SCALE GENOMIC DNA]</scope>
    <source>
        <strain evidence="1 2">CNPSo 3008</strain>
    </source>
</reference>
<sequence>MIAHRLLKRWPPDHAVPPAYTTIDDCS</sequence>
<comment type="caution">
    <text evidence="1">The sequence shown here is derived from an EMBL/GenBank/DDBJ whole genome shotgun (WGS) entry which is preliminary data.</text>
</comment>
<protein>
    <submittedName>
        <fullName evidence="1">Nitroreductase</fullName>
    </submittedName>
</protein>
<gene>
    <name evidence="1" type="ORF">E1N52_43725</name>
</gene>
<evidence type="ECO:0000313" key="1">
    <source>
        <dbReference type="EMBL" id="TDF93162.1"/>
    </source>
</evidence>
<accession>A0A4R5KE01</accession>
<proteinExistence type="predicted"/>